<comment type="subcellular location">
    <subcellularLocation>
        <location evidence="1">Nucleus</location>
    </subcellularLocation>
</comment>
<dbReference type="PROSITE" id="PS50048">
    <property type="entry name" value="ZN2_CY6_FUNGAL_2"/>
    <property type="match status" value="1"/>
</dbReference>
<feature type="domain" description="Zn(2)-C6 fungal-type" evidence="4">
    <location>
        <begin position="70"/>
        <end position="100"/>
    </location>
</feature>
<evidence type="ECO:0000256" key="2">
    <source>
        <dbReference type="ARBA" id="ARBA00023242"/>
    </source>
</evidence>
<dbReference type="STRING" id="68775.A0A5C3LKD6"/>
<evidence type="ECO:0000259" key="4">
    <source>
        <dbReference type="PROSITE" id="PS50048"/>
    </source>
</evidence>
<dbReference type="PANTHER" id="PTHR37534">
    <property type="entry name" value="TRANSCRIPTIONAL ACTIVATOR PROTEIN UGA3"/>
    <property type="match status" value="1"/>
</dbReference>
<dbReference type="AlphaFoldDB" id="A0A5C3LKD6"/>
<organism evidence="5 6">
    <name type="scientific">Crucibulum laeve</name>
    <dbReference type="NCBI Taxonomy" id="68775"/>
    <lineage>
        <taxon>Eukaryota</taxon>
        <taxon>Fungi</taxon>
        <taxon>Dikarya</taxon>
        <taxon>Basidiomycota</taxon>
        <taxon>Agaricomycotina</taxon>
        <taxon>Agaricomycetes</taxon>
        <taxon>Agaricomycetidae</taxon>
        <taxon>Agaricales</taxon>
        <taxon>Agaricineae</taxon>
        <taxon>Nidulariaceae</taxon>
        <taxon>Crucibulum</taxon>
    </lineage>
</organism>
<dbReference type="GO" id="GO:0008270">
    <property type="term" value="F:zinc ion binding"/>
    <property type="evidence" value="ECO:0007669"/>
    <property type="project" value="InterPro"/>
</dbReference>
<evidence type="ECO:0000256" key="1">
    <source>
        <dbReference type="ARBA" id="ARBA00004123"/>
    </source>
</evidence>
<dbReference type="InterPro" id="IPR036864">
    <property type="entry name" value="Zn2-C6_fun-type_DNA-bd_sf"/>
</dbReference>
<reference evidence="5 6" key="1">
    <citation type="journal article" date="2019" name="Nat. Ecol. Evol.">
        <title>Megaphylogeny resolves global patterns of mushroom evolution.</title>
        <authorList>
            <person name="Varga T."/>
            <person name="Krizsan K."/>
            <person name="Foldi C."/>
            <person name="Dima B."/>
            <person name="Sanchez-Garcia M."/>
            <person name="Sanchez-Ramirez S."/>
            <person name="Szollosi G.J."/>
            <person name="Szarkandi J.G."/>
            <person name="Papp V."/>
            <person name="Albert L."/>
            <person name="Andreopoulos W."/>
            <person name="Angelini C."/>
            <person name="Antonin V."/>
            <person name="Barry K.W."/>
            <person name="Bougher N.L."/>
            <person name="Buchanan P."/>
            <person name="Buyck B."/>
            <person name="Bense V."/>
            <person name="Catcheside P."/>
            <person name="Chovatia M."/>
            <person name="Cooper J."/>
            <person name="Damon W."/>
            <person name="Desjardin D."/>
            <person name="Finy P."/>
            <person name="Geml J."/>
            <person name="Haridas S."/>
            <person name="Hughes K."/>
            <person name="Justo A."/>
            <person name="Karasinski D."/>
            <person name="Kautmanova I."/>
            <person name="Kiss B."/>
            <person name="Kocsube S."/>
            <person name="Kotiranta H."/>
            <person name="LaButti K.M."/>
            <person name="Lechner B.E."/>
            <person name="Liimatainen K."/>
            <person name="Lipzen A."/>
            <person name="Lukacs Z."/>
            <person name="Mihaltcheva S."/>
            <person name="Morgado L.N."/>
            <person name="Niskanen T."/>
            <person name="Noordeloos M.E."/>
            <person name="Ohm R.A."/>
            <person name="Ortiz-Santana B."/>
            <person name="Ovrebo C."/>
            <person name="Racz N."/>
            <person name="Riley R."/>
            <person name="Savchenko A."/>
            <person name="Shiryaev A."/>
            <person name="Soop K."/>
            <person name="Spirin V."/>
            <person name="Szebenyi C."/>
            <person name="Tomsovsky M."/>
            <person name="Tulloss R.E."/>
            <person name="Uehling J."/>
            <person name="Grigoriev I.V."/>
            <person name="Vagvolgyi C."/>
            <person name="Papp T."/>
            <person name="Martin F.M."/>
            <person name="Miettinen O."/>
            <person name="Hibbett D.S."/>
            <person name="Nagy L.G."/>
        </authorList>
    </citation>
    <scope>NUCLEOTIDE SEQUENCE [LARGE SCALE GENOMIC DNA]</scope>
    <source>
        <strain evidence="5 6">CBS 166.37</strain>
    </source>
</reference>
<dbReference type="PANTHER" id="PTHR37534:SF20">
    <property type="entry name" value="PRO1A C6 ZINK-FINGER PROTEIN"/>
    <property type="match status" value="1"/>
</dbReference>
<gene>
    <name evidence="5" type="ORF">BDQ12DRAFT_658213</name>
</gene>
<evidence type="ECO:0000313" key="5">
    <source>
        <dbReference type="EMBL" id="TFK33218.1"/>
    </source>
</evidence>
<feature type="region of interest" description="Disordered" evidence="3">
    <location>
        <begin position="135"/>
        <end position="162"/>
    </location>
</feature>
<dbReference type="SUPFAM" id="SSF57701">
    <property type="entry name" value="Zn2/Cys6 DNA-binding domain"/>
    <property type="match status" value="1"/>
</dbReference>
<feature type="compositionally biased region" description="Low complexity" evidence="3">
    <location>
        <begin position="185"/>
        <end position="195"/>
    </location>
</feature>
<dbReference type="InterPro" id="IPR021858">
    <property type="entry name" value="Fun_TF"/>
</dbReference>
<accession>A0A5C3LKD6</accession>
<dbReference type="CDD" id="cd00067">
    <property type="entry name" value="GAL4"/>
    <property type="match status" value="1"/>
</dbReference>
<dbReference type="PROSITE" id="PS00463">
    <property type="entry name" value="ZN2_CY6_FUNGAL_1"/>
    <property type="match status" value="1"/>
</dbReference>
<dbReference type="SMART" id="SM00066">
    <property type="entry name" value="GAL4"/>
    <property type="match status" value="1"/>
</dbReference>
<keyword evidence="6" id="KW-1185">Reference proteome</keyword>
<dbReference type="OrthoDB" id="5419315at2759"/>
<dbReference type="GO" id="GO:0000981">
    <property type="term" value="F:DNA-binding transcription factor activity, RNA polymerase II-specific"/>
    <property type="evidence" value="ECO:0007669"/>
    <property type="project" value="InterPro"/>
</dbReference>
<dbReference type="GO" id="GO:0005634">
    <property type="term" value="C:nucleus"/>
    <property type="evidence" value="ECO:0007669"/>
    <property type="project" value="UniProtKB-SubCell"/>
</dbReference>
<evidence type="ECO:0000256" key="3">
    <source>
        <dbReference type="SAM" id="MobiDB-lite"/>
    </source>
</evidence>
<keyword evidence="2" id="KW-0539">Nucleus</keyword>
<feature type="region of interest" description="Disordered" evidence="3">
    <location>
        <begin position="1"/>
        <end position="67"/>
    </location>
</feature>
<sequence>MALPKHDTPPSESPSSTTSSLSVSPESPPIPLAAMDHGPEDQSESSSTRVRGTRGAPGTLSRSQSASKGGCWTCRLRRKKCDEQREGDSCKTCKRLTIKCLGWGSKRPEWMRDKQAVDDYKAGIKARLTQKGLIRGQPRSNPMHAPSHRPAPTTRPSSSNSVPVNMGHSDFYFGDLTFGSTSTHTGHGMMPGMPGASNSSFDLPTASYGDNGIGQLDPTSTGFNYPASSHASSSSSSFLADPVDHGFGLFTTPHDLMEFNNFMPQPLASPSLTNGQYTAPLGQTPLQEEFVMFYFDHLHKIQFVFAGDQFTEATHQAIVDDPRGAVTNAISALVDLYSTRRRVAEGLEAPSANPEHSQPMYLRREALFHLQSNKELRGHWIEHDAIAALHLISFSQLSGGAAEWEAPFDILCEWLVQGGLHVSDNPRMLFDGMSPTGQLLVKAVMWFDVFASLSLRKAPRFTGLWKRLLCDTTGYWPQGMGMASLTGCPDEAMLGIVEVSELAQWKAVQQHNGTLSYRELIRRGDDIEQRLRQYRAVSNVGSQEPLGISVRPTVAETGDAVPSDVVRALVADMYRESVVLYLHTVLSDSNPGVPEITAAVDTIIHLLSQLPRSDVDRALVFPICLAACLTNDSNQRDFLKHRFQVLEESVGNLMQARRLMEEVWQKRDVSGNPVNFRDVIFERRLNLLLI</sequence>
<proteinExistence type="predicted"/>
<dbReference type="InterPro" id="IPR001138">
    <property type="entry name" value="Zn2Cys6_DnaBD"/>
</dbReference>
<feature type="region of interest" description="Disordered" evidence="3">
    <location>
        <begin position="185"/>
        <end position="211"/>
    </location>
</feature>
<dbReference type="Proteomes" id="UP000308652">
    <property type="component" value="Unassembled WGS sequence"/>
</dbReference>
<name>A0A5C3LKD6_9AGAR</name>
<feature type="compositionally biased region" description="Low complexity" evidence="3">
    <location>
        <begin position="13"/>
        <end position="25"/>
    </location>
</feature>
<dbReference type="Pfam" id="PF11951">
    <property type="entry name" value="Fungal_trans_2"/>
    <property type="match status" value="1"/>
</dbReference>
<dbReference type="Pfam" id="PF00172">
    <property type="entry name" value="Zn_clus"/>
    <property type="match status" value="1"/>
</dbReference>
<protein>
    <submittedName>
        <fullName evidence="5">Fungal-specific transcription factor domain-containing protein</fullName>
    </submittedName>
</protein>
<evidence type="ECO:0000313" key="6">
    <source>
        <dbReference type="Proteomes" id="UP000308652"/>
    </source>
</evidence>
<dbReference type="EMBL" id="ML213652">
    <property type="protein sequence ID" value="TFK33218.1"/>
    <property type="molecule type" value="Genomic_DNA"/>
</dbReference>